<name>A0A6A5R105_AMPQU</name>
<feature type="compositionally biased region" description="Basic and acidic residues" evidence="5">
    <location>
        <begin position="398"/>
        <end position="417"/>
    </location>
</feature>
<dbReference type="InterPro" id="IPR007811">
    <property type="entry name" value="RPC4"/>
</dbReference>
<evidence type="ECO:0000256" key="5">
    <source>
        <dbReference type="SAM" id="MobiDB-lite"/>
    </source>
</evidence>
<feature type="compositionally biased region" description="Low complexity" evidence="5">
    <location>
        <begin position="17"/>
        <end position="32"/>
    </location>
</feature>
<evidence type="ECO:0000256" key="4">
    <source>
        <dbReference type="ARBA" id="ARBA00023242"/>
    </source>
</evidence>
<gene>
    <name evidence="6" type="ORF">BDU57DRAFT_47122</name>
</gene>
<keyword evidence="2" id="KW-0240">DNA-directed RNA polymerase</keyword>
<evidence type="ECO:0000256" key="2">
    <source>
        <dbReference type="ARBA" id="ARBA00022478"/>
    </source>
</evidence>
<evidence type="ECO:0000313" key="6">
    <source>
        <dbReference type="EMBL" id="KAF1921363.1"/>
    </source>
</evidence>
<feature type="compositionally biased region" description="Basic and acidic residues" evidence="5">
    <location>
        <begin position="128"/>
        <end position="172"/>
    </location>
</feature>
<organism evidence="6 7">
    <name type="scientific">Ampelomyces quisqualis</name>
    <name type="common">Powdery mildew agent</name>
    <dbReference type="NCBI Taxonomy" id="50730"/>
    <lineage>
        <taxon>Eukaryota</taxon>
        <taxon>Fungi</taxon>
        <taxon>Dikarya</taxon>
        <taxon>Ascomycota</taxon>
        <taxon>Pezizomycotina</taxon>
        <taxon>Dothideomycetes</taxon>
        <taxon>Pleosporomycetidae</taxon>
        <taxon>Pleosporales</taxon>
        <taxon>Pleosporineae</taxon>
        <taxon>Phaeosphaeriaceae</taxon>
        <taxon>Ampelomyces</taxon>
    </lineage>
</organism>
<feature type="compositionally biased region" description="Polar residues" evidence="5">
    <location>
        <begin position="52"/>
        <end position="83"/>
    </location>
</feature>
<feature type="compositionally biased region" description="Gly residues" evidence="5">
    <location>
        <begin position="225"/>
        <end position="247"/>
    </location>
</feature>
<dbReference type="GO" id="GO:0003677">
    <property type="term" value="F:DNA binding"/>
    <property type="evidence" value="ECO:0007669"/>
    <property type="project" value="InterPro"/>
</dbReference>
<feature type="region of interest" description="Disordered" evidence="5">
    <location>
        <begin position="1"/>
        <end position="434"/>
    </location>
</feature>
<protein>
    <submittedName>
        <fullName evidence="6">RNA polymerase III RPC4-domain-containing protein</fullName>
    </submittedName>
</protein>
<dbReference type="Pfam" id="PF05132">
    <property type="entry name" value="RNA_pol_Rpc4"/>
    <property type="match status" value="1"/>
</dbReference>
<evidence type="ECO:0000313" key="7">
    <source>
        <dbReference type="Proteomes" id="UP000800096"/>
    </source>
</evidence>
<dbReference type="EMBL" id="ML979132">
    <property type="protein sequence ID" value="KAF1921363.1"/>
    <property type="molecule type" value="Genomic_DNA"/>
</dbReference>
<dbReference type="PANTHER" id="PTHR13408">
    <property type="entry name" value="DNA-DIRECTED RNA POLYMERASE III"/>
    <property type="match status" value="1"/>
</dbReference>
<proteinExistence type="predicted"/>
<reference evidence="6" key="1">
    <citation type="journal article" date="2020" name="Stud. Mycol.">
        <title>101 Dothideomycetes genomes: a test case for predicting lifestyles and emergence of pathogens.</title>
        <authorList>
            <person name="Haridas S."/>
            <person name="Albert R."/>
            <person name="Binder M."/>
            <person name="Bloem J."/>
            <person name="Labutti K."/>
            <person name="Salamov A."/>
            <person name="Andreopoulos B."/>
            <person name="Baker S."/>
            <person name="Barry K."/>
            <person name="Bills G."/>
            <person name="Bluhm B."/>
            <person name="Cannon C."/>
            <person name="Castanera R."/>
            <person name="Culley D."/>
            <person name="Daum C."/>
            <person name="Ezra D."/>
            <person name="Gonzalez J."/>
            <person name="Henrissat B."/>
            <person name="Kuo A."/>
            <person name="Liang C."/>
            <person name="Lipzen A."/>
            <person name="Lutzoni F."/>
            <person name="Magnuson J."/>
            <person name="Mondo S."/>
            <person name="Nolan M."/>
            <person name="Ohm R."/>
            <person name="Pangilinan J."/>
            <person name="Park H.-J."/>
            <person name="Ramirez L."/>
            <person name="Alfaro M."/>
            <person name="Sun H."/>
            <person name="Tritt A."/>
            <person name="Yoshinaga Y."/>
            <person name="Zwiers L.-H."/>
            <person name="Turgeon B."/>
            <person name="Goodwin S."/>
            <person name="Spatafora J."/>
            <person name="Crous P."/>
            <person name="Grigoriev I."/>
        </authorList>
    </citation>
    <scope>NUCLEOTIDE SEQUENCE</scope>
    <source>
        <strain evidence="6">HMLAC05119</strain>
    </source>
</reference>
<evidence type="ECO:0000256" key="1">
    <source>
        <dbReference type="ARBA" id="ARBA00004123"/>
    </source>
</evidence>
<sequence length="627" mass="66320">MPPKPRAGRSGRGGSRAGATAATSETTPTVASQSTDTQSVVAKHDEDEDAKPSTTSEPTPVATGTQQTPSVSASALASPQDGTDSPGRPLVQRLGSLDASRSASPAVRRGTSTRGKRGAIKPTFTGRRSKEERAALEKEAIEREKARTKEREASDRKKRNDAERKAQRDANRAIRGRGGYSGAMSGPFSLGSSREDRKTNSRTTSGFGAGSGSRATRIKYEGDGGEGSSGSRGSGYGGGGGGGGGGSSVKREGAGGSESSEDEEDAEFPRRDIDLIEISSDDGDARPVQRPLRSALPVRIGRREHQDRSLGGNTDATTEKSAEILEQSEATGQAPTAKVLKQGPSKGKGKAKVTEVSSSKKPFKGVWQDSDELASPVKTEENSEDEHMANAEQIGIVERPEQPAGRREPQPEAESKHKGTIRGITEPVLQTDEDRAEWARFRSNMSHVRAELGPDPDATGEASGDVNMAEASNAARKPTVRDNNVYLFQIPPLMPELLSTAIKTESTEGSGPLETPTPAAPVKPEVKIKVEEGFTDAAATGQEAPRFASGLVGKLRVQKSGRTTLDWGGTSYELTPGNKTSFLQEVVSMHVIPERARVVPEEAGEAVSFGRVKGKFVVVPNWSEMLG</sequence>
<dbReference type="AlphaFoldDB" id="A0A6A5R105"/>
<comment type="subcellular location">
    <subcellularLocation>
        <location evidence="1">Nucleus</location>
    </subcellularLocation>
</comment>
<dbReference type="GO" id="GO:0042797">
    <property type="term" value="P:tRNA transcription by RNA polymerase III"/>
    <property type="evidence" value="ECO:0007669"/>
    <property type="project" value="TreeGrafter"/>
</dbReference>
<keyword evidence="7" id="KW-1185">Reference proteome</keyword>
<evidence type="ECO:0000256" key="3">
    <source>
        <dbReference type="ARBA" id="ARBA00023163"/>
    </source>
</evidence>
<dbReference type="OrthoDB" id="5836119at2759"/>
<accession>A0A6A5R105</accession>
<dbReference type="PANTHER" id="PTHR13408:SF0">
    <property type="entry name" value="DNA-DIRECTED RNA POLYMERASE III SUBUNIT RPC4"/>
    <property type="match status" value="1"/>
</dbReference>
<keyword evidence="3" id="KW-0804">Transcription</keyword>
<dbReference type="Proteomes" id="UP000800096">
    <property type="component" value="Unassembled WGS sequence"/>
</dbReference>
<keyword evidence="4" id="KW-0539">Nucleus</keyword>
<feature type="compositionally biased region" description="Basic and acidic residues" evidence="5">
    <location>
        <begin position="378"/>
        <end position="389"/>
    </location>
</feature>
<dbReference type="GO" id="GO:0005666">
    <property type="term" value="C:RNA polymerase III complex"/>
    <property type="evidence" value="ECO:0007669"/>
    <property type="project" value="InterPro"/>
</dbReference>